<dbReference type="SMR" id="A0A379VML3"/>
<reference evidence="2 3" key="2">
    <citation type="submission" date="2018-06" db="EMBL/GenBank/DDBJ databases">
        <authorList>
            <consortium name="Pathogen Informatics"/>
            <person name="Doyle S."/>
        </authorList>
    </citation>
    <scope>NUCLEOTIDE SEQUENCE [LARGE SCALE GENOMIC DNA]</scope>
    <source>
        <strain evidence="2 3">NCTC8256</strain>
    </source>
</reference>
<dbReference type="Gene3D" id="2.160.20.10">
    <property type="entry name" value="Single-stranded right-handed beta-helix, Pectin lyase-like"/>
    <property type="match status" value="1"/>
</dbReference>
<dbReference type="InterPro" id="IPR012334">
    <property type="entry name" value="Pectin_lyas_fold"/>
</dbReference>
<dbReference type="InterPro" id="IPR011050">
    <property type="entry name" value="Pectin_lyase_fold/virulence"/>
</dbReference>
<proteinExistence type="predicted"/>
<dbReference type="AlphaFoldDB" id="A0A379VML3"/>
<dbReference type="SMART" id="SM00710">
    <property type="entry name" value="PbH1"/>
    <property type="match status" value="5"/>
</dbReference>
<evidence type="ECO:0000313" key="2">
    <source>
        <dbReference type="EMBL" id="SUH07878.1"/>
    </source>
</evidence>
<protein>
    <submittedName>
        <fullName evidence="1">Right-handed parallel beta-helix repeat-containing protein</fullName>
    </submittedName>
</protein>
<dbReference type="EMBL" id="UGXR01000001">
    <property type="protein sequence ID" value="SUH07878.1"/>
    <property type="molecule type" value="Genomic_DNA"/>
</dbReference>
<reference evidence="1" key="3">
    <citation type="submission" date="2021-05" db="EMBL/GenBank/DDBJ databases">
        <title>Whole genome sequencing of cultured pathogen.</title>
        <authorList>
            <person name="Hoffmann M."/>
            <person name="Balkey M."/>
            <person name="Luo Y."/>
        </authorList>
    </citation>
    <scope>NUCLEOTIDE SEQUENCE</scope>
    <source>
        <strain evidence="1">CFSAN058598</strain>
    </source>
</reference>
<accession>A0A379VML3</accession>
<evidence type="ECO:0000313" key="1">
    <source>
        <dbReference type="EMBL" id="QXR55770.1"/>
    </source>
</evidence>
<dbReference type="Proteomes" id="UP000254346">
    <property type="component" value="Unassembled WGS sequence"/>
</dbReference>
<dbReference type="EMBL" id="CP077696">
    <property type="protein sequence ID" value="QXR55770.1"/>
    <property type="molecule type" value="Genomic_DNA"/>
</dbReference>
<dbReference type="SUPFAM" id="SSF51126">
    <property type="entry name" value="Pectin lyase-like"/>
    <property type="match status" value="1"/>
</dbReference>
<organism evidence="2 3">
    <name type="scientific">Salmonella enterica I</name>
    <dbReference type="NCBI Taxonomy" id="59201"/>
    <lineage>
        <taxon>Bacteria</taxon>
        <taxon>Pseudomonadati</taxon>
        <taxon>Pseudomonadota</taxon>
        <taxon>Gammaproteobacteria</taxon>
        <taxon>Enterobacterales</taxon>
        <taxon>Enterobacteriaceae</taxon>
        <taxon>Salmonella</taxon>
    </lineage>
</organism>
<name>A0A379VML3_SALET</name>
<evidence type="ECO:0000313" key="3">
    <source>
        <dbReference type="Proteomes" id="UP000254346"/>
    </source>
</evidence>
<reference evidence="1" key="1">
    <citation type="submission" date="2018-04" db="EMBL/GenBank/DDBJ databases">
        <authorList>
            <person name="Bell R."/>
        </authorList>
    </citation>
    <scope>NUCLEOTIDE SEQUENCE</scope>
    <source>
        <strain evidence="1">CFSAN058598</strain>
    </source>
</reference>
<gene>
    <name evidence="1" type="ORF">DAX72_006145</name>
    <name evidence="2" type="ORF">NCTC8256_01792</name>
</gene>
<dbReference type="InterPro" id="IPR006626">
    <property type="entry name" value="PbH1"/>
</dbReference>
<sequence length="1070" mass="115676">MTVSTEVDHNDYTGNGVTTSFPYTFRIFKKSDLVVQVVDLNENITELILDTDYTVTGAGGYTCGDVVLSSPLANGYQISISRELPVTQETDLRNQGKFFAEVHENAFDKLTMLIQQVRSWLSLALRKPSFVANYYDALGNYIRNLRDPSRPQDAATKNYVDNLSEGNNSYADNLFSRTLRVPEKINTLPSSLDRANKIPAFDSNGNAIVIIPQSGSASDVLIELAKPSGSGLVGFSHSNNYNPGMVGEKLQNVVYPTDAPFYAPTDGTSDATTALQSAITHCEGKNAVLCINKSFSVSDSLSISSPLCVFAMNEQCGIVSSAPAGHAAVIFNGDNICWNGGFIRGLNQPSSSTIRQDGVLLNGNDCVLDNVSINGFFAKGLHTSNADGSGVGIRDYGTRNTISKCRVEYNKFGISLEGKDGWVLGNYVSNHYRMSSEAKPWDDTSNYWDGIVGGGEWLGVATGYLIDGNEFEDNGQSGIYAGGNGGIFAKNRITNNHIHGNWNRGIDFGVVQRLANSDVYENIITDNIVHNNRAANIWLAGVRDSIINNNNSWFTDDYRSMFAGNFDACVCLTLADGGEKAAPTGNQVNGNRCKTLESDDQISGFTLNITDTARGNQVRDNVLSPIGEAYIPNPELYAVNNIDIPTEFAFTPQLIGGSGVTLGNSSGKLTANGNVFSLSLSISAQSVSSPSGSLTIGYIPGLSGTSVRHHNVRTEFYNNLNTTMQRAQPYVNIGDSADQLRVYRLADGLSKDDLLEYFMSNSDLRMVGDIEIEPYNFSRSVTVVGHSFCTSDVMSTELNRLLGTDIYNFARGGASDVEVAMSQEAITRQYAPVGGSIPASGSVALTPTEVGIFWNGATGKCIFGGIDGTFSTTLVNAGTGETQLVFTRDSAGSAVSVSTTATFAMRPYTRFNTNTIPAGRKHSLHRDDIYIVWGGRNSTDYTRYVSELHTMVANMHTQRFVICPEFPYDTETTGTTGATNLAALNNNLKADFPDNYCQISGVDLLQNFKSKYNPAYAGDVTDIANGITPRSLREDNLHPSETLQPNGLYIGAKVNADFIAQFIKSKGWGG</sequence>